<reference evidence="2" key="1">
    <citation type="submission" date="2016-09" db="EMBL/GenBank/DDBJ databases">
        <authorList>
            <person name="Koehorst J."/>
        </authorList>
    </citation>
    <scope>NUCLEOTIDE SEQUENCE [LARGE SCALE GENOMIC DNA]</scope>
</reference>
<keyword evidence="2" id="KW-1185">Reference proteome</keyword>
<dbReference type="Proteomes" id="UP000176204">
    <property type="component" value="Chromosome I"/>
</dbReference>
<evidence type="ECO:0000313" key="1">
    <source>
        <dbReference type="EMBL" id="SEH88711.1"/>
    </source>
</evidence>
<accession>A0A1H6LJG8</accession>
<sequence>MTESRVKIEPHHPDKRLAFNCLADTRHTIEAEPGTQLDCSHALVHQILSHPFRLLIILHSDNSQADNRRIDKRMMLLIVILRSDINESCFCCCHNKYFQLKKPQCHFRFGKAMFLESKKRSLYICFPYASKVPNMT</sequence>
<dbReference type="EMBL" id="LT629973">
    <property type="protein sequence ID" value="SEH88711.1"/>
    <property type="molecule type" value="Genomic_DNA"/>
</dbReference>
<name>A0A1H6LJG8_9BACT</name>
<evidence type="ECO:0000313" key="2">
    <source>
        <dbReference type="Proteomes" id="UP000176204"/>
    </source>
</evidence>
<dbReference type="KEGG" id="agl:PYTT_1462"/>
<proteinExistence type="predicted"/>
<dbReference type="AlphaFoldDB" id="A0A1H6LJG8"/>
<gene>
    <name evidence="1" type="ORF">PYTT_1462</name>
</gene>
<protein>
    <submittedName>
        <fullName evidence="1">Uncharacterized protein</fullName>
    </submittedName>
</protein>
<dbReference type="STRING" id="1679444.PYTT_1462"/>
<organism evidence="1 2">
    <name type="scientific">Akkermansia glycaniphila</name>
    <dbReference type="NCBI Taxonomy" id="1679444"/>
    <lineage>
        <taxon>Bacteria</taxon>
        <taxon>Pseudomonadati</taxon>
        <taxon>Verrucomicrobiota</taxon>
        <taxon>Verrucomicrobiia</taxon>
        <taxon>Verrucomicrobiales</taxon>
        <taxon>Akkermansiaceae</taxon>
        <taxon>Akkermansia</taxon>
    </lineage>
</organism>